<dbReference type="PANTHER" id="PTHR42709:SF4">
    <property type="entry name" value="INNER MEMBRANE PROTEIN YQAA"/>
    <property type="match status" value="1"/>
</dbReference>
<keyword evidence="1" id="KW-0812">Transmembrane</keyword>
<dbReference type="InterPro" id="IPR051311">
    <property type="entry name" value="DedA_domain"/>
</dbReference>
<proteinExistence type="predicted"/>
<evidence type="ECO:0000256" key="1">
    <source>
        <dbReference type="SAM" id="Phobius"/>
    </source>
</evidence>
<dbReference type="GO" id="GO:0005886">
    <property type="term" value="C:plasma membrane"/>
    <property type="evidence" value="ECO:0007669"/>
    <property type="project" value="UniProtKB-ARBA"/>
</dbReference>
<dbReference type="PANTHER" id="PTHR42709">
    <property type="entry name" value="ALKALINE PHOSPHATASE LIKE PROTEIN"/>
    <property type="match status" value="1"/>
</dbReference>
<dbReference type="KEGG" id="ptn:PTRA_a0084"/>
<keyword evidence="1" id="KW-0472">Membrane</keyword>
<dbReference type="InterPro" id="IPR032816">
    <property type="entry name" value="VTT_dom"/>
</dbReference>
<dbReference type="EMBL" id="CP011034">
    <property type="protein sequence ID" value="ALS31475.1"/>
    <property type="molecule type" value="Genomic_DNA"/>
</dbReference>
<evidence type="ECO:0000313" key="4">
    <source>
        <dbReference type="Proteomes" id="UP000065261"/>
    </source>
</evidence>
<dbReference type="PATRIC" id="fig|1315283.4.peg.68"/>
<feature type="transmembrane region" description="Helical" evidence="1">
    <location>
        <begin position="59"/>
        <end position="79"/>
    </location>
</feature>
<protein>
    <recommendedName>
        <fullName evidence="2">VTT domain-containing protein</fullName>
    </recommendedName>
</protein>
<evidence type="ECO:0000259" key="2">
    <source>
        <dbReference type="Pfam" id="PF09335"/>
    </source>
</evidence>
<dbReference type="Pfam" id="PF09335">
    <property type="entry name" value="VTT_dom"/>
    <property type="match status" value="1"/>
</dbReference>
<feature type="transmembrane region" description="Helical" evidence="1">
    <location>
        <begin position="12"/>
        <end position="39"/>
    </location>
</feature>
<accession>A0A0U2NDG0</accession>
<dbReference type="Proteomes" id="UP000065261">
    <property type="component" value="Chromosome I"/>
</dbReference>
<feature type="transmembrane region" description="Helical" evidence="1">
    <location>
        <begin position="109"/>
        <end position="133"/>
    </location>
</feature>
<feature type="domain" description="VTT" evidence="2">
    <location>
        <begin position="46"/>
        <end position="157"/>
    </location>
</feature>
<name>A0A0U2NDG0_9GAMM</name>
<gene>
    <name evidence="3" type="ORF">PTRA_a0084</name>
</gene>
<keyword evidence="1" id="KW-1133">Transmembrane helix</keyword>
<dbReference type="AlphaFoldDB" id="A0A0U2NDG0"/>
<sequence>MRILNPAFAGFIFYLLPIVKDTMLYLTLFFSAFISATLLPSSSEVVMVAMMTQGKVNLLLLWLAATLGNVLGSCVNYWLGTQVLRFKDKSWFPVSEQGLEKAQKQFNKYGVYSLLFAWLPIVGDPLTVIGGVFKVRFSTFLLLVTLGKGARYLAVITLTLGVEKLI</sequence>
<evidence type="ECO:0000313" key="3">
    <source>
        <dbReference type="EMBL" id="ALS31475.1"/>
    </source>
</evidence>
<reference evidence="3 4" key="1">
    <citation type="submission" date="2015-03" db="EMBL/GenBank/DDBJ databases">
        <authorList>
            <person name="Murphy D."/>
        </authorList>
    </citation>
    <scope>NUCLEOTIDE SEQUENCE [LARGE SCALE GENOMIC DNA]</scope>
    <source>
        <strain evidence="3 4">KMM 520</strain>
    </source>
</reference>
<organism evidence="3">
    <name type="scientific">Pseudoalteromonas translucida KMM 520</name>
    <dbReference type="NCBI Taxonomy" id="1315283"/>
    <lineage>
        <taxon>Bacteria</taxon>
        <taxon>Pseudomonadati</taxon>
        <taxon>Pseudomonadota</taxon>
        <taxon>Gammaproteobacteria</taxon>
        <taxon>Alteromonadales</taxon>
        <taxon>Pseudoalteromonadaceae</taxon>
        <taxon>Pseudoalteromonas</taxon>
    </lineage>
</organism>